<evidence type="ECO:0000259" key="5">
    <source>
        <dbReference type="Pfam" id="PF24883"/>
    </source>
</evidence>
<dbReference type="GO" id="GO:0003824">
    <property type="term" value="F:catalytic activity"/>
    <property type="evidence" value="ECO:0007669"/>
    <property type="project" value="InterPro"/>
</dbReference>
<dbReference type="Gene3D" id="1.20.5.340">
    <property type="match status" value="4"/>
</dbReference>
<dbReference type="InterPro" id="IPR055530">
    <property type="entry name" value="DUF7104"/>
</dbReference>
<keyword evidence="2" id="KW-0040">ANK repeat</keyword>
<evidence type="ECO:0000256" key="2">
    <source>
        <dbReference type="PROSITE-ProRule" id="PRU00023"/>
    </source>
</evidence>
<dbReference type="SUPFAM" id="SSF53167">
    <property type="entry name" value="Purine and uridine phosphorylases"/>
    <property type="match status" value="1"/>
</dbReference>
<feature type="compositionally biased region" description="Basic and acidic residues" evidence="3">
    <location>
        <begin position="42"/>
        <end position="51"/>
    </location>
</feature>
<dbReference type="PROSITE" id="PS50088">
    <property type="entry name" value="ANK_REPEAT"/>
    <property type="match status" value="2"/>
</dbReference>
<dbReference type="PANTHER" id="PTHR46082:SF6">
    <property type="entry name" value="AAA+ ATPASE DOMAIN-CONTAINING PROTEIN-RELATED"/>
    <property type="match status" value="1"/>
</dbReference>
<dbReference type="Gene3D" id="3.30.420.10">
    <property type="entry name" value="Ribonuclease H-like superfamily/Ribonuclease H"/>
    <property type="match status" value="1"/>
</dbReference>
<dbReference type="GO" id="GO:0009116">
    <property type="term" value="P:nucleoside metabolic process"/>
    <property type="evidence" value="ECO:0007669"/>
    <property type="project" value="InterPro"/>
</dbReference>
<feature type="region of interest" description="Disordered" evidence="3">
    <location>
        <begin position="1570"/>
        <end position="1590"/>
    </location>
</feature>
<sequence length="1908" mass="213265">MSRQGRFTGPTFPQHHILPLNESTSHSNTVPALRSPLQRPGLHREMATDPRPRRREDFRIAVLCALQLEYNAATLAFDEFFDEDGDKFGRARGDPNTYTTGRIGKYNVVMALLPSMGTTTSAAAMASFRSSYTELKLALLVGICGGVPSPPGTEKEILLGDVIVSKTMVQYDFGRQLPHQFKAKDTLDDNLGRPNKDIRSLLAKLETERAFDSLQRRTNEILIQIQQTAAQAGRKRTRYPHPGVAQDRLFSPEYLHRHHDDEDCGCDDSWVCDMAPESSCNELECDIAHLVPRERLETKKQHEREGDTAKAQEPEIFIGRVGSGNTVMKSGAHRDSIAQKHDLIAFEMEAAGAWDEVPCVVVKGVCDYADSHKNKKWQTFAAATAASTMKALLEQYIQTDSPEGPRTEFTTQRNNEILLWISKEPYEQHHTQTNREVLEGTGQWLLEDEVFQKWKHENTSSILWLHGIPGSGKSKLTSIVVEDARQTSQKALVYFYCSRNPAEPGRAEPASIAASLARQLARPQPGGEILEAAIKAYNKVEDKAFASNSLTLVESHDLIHKLLESYKGQTITLVIDALDECNEATRSSLLELLESLLDAPALLKIFVSSRDDQDIVYNLKQGSAKQKELRDKIIFELTSKAHGMFRWASLHLQELCRQATDAAIEERLVKMPRTLEGLYREILEKIENRDALADRLLAKNAFSWLLCAREQLKSEVFLAFVSGTKNGSAPAVSRDQLLEPCNNLVLFDESLDAFRFSHLSVREFLEGRHADAVATANALAAERCLLNLADIPSEVAALAPLLKYACLHWAYHAQSAQPVDPVRLCQILVDFFSGEHDLHSPFYRWHKTVRMLRFDSNDKLRKALKLRDAVSYTPSIILVIYAFDLLGVLSPERLKELGQARPRSLEGVTHEELAIRYGSVRVLKWHFDNAIPFNLTQKVVEAAAASKKNGVQVMALLLDVGGADIRITEDVLTAAASNKVSGDAMMALLLERRGFQIEITERIIRAAVRNDTKAVDITSLLFKQCGSQIRITQDIVIAAIRNKGRGVGMMKLLFEERGDEIEISADVILAAFDYEEKRTFYGSYTSDFEPVLSLLLDERGSHIYVTTDFITAMCHTRACTKRVMEMLLDKSKDELQITEKLIEDVAGIWNPKNKNDIMVLLFDRLKMMDTFSDEHMEMVVNRFDGATVRKFIGIYGGATTTTDSIIKAAIGNKDHAVEVMTLLFSMYGSEIRITDEIIRIAARGKEDLMALLLDKRGDEIRITDDIVDLATKNWHFGSYMKMAILKKRVHEVQVTERAFIVAAAGTNGDPEIDDWLLEFLLDRRKEGVQLTEGVVSAAAGNTTCGVRLMASILDSCGDEIPVTEEVLKAAVRNLGCGTQVMALLLHRRGDSIKITEEVVKVAVKNWWCGNTILEILLDRYGGDIPITDDIVQSAASNRGCGDKTMTLLLERCSDIKLTGDVLKAAIENSWCGDRVMAAILDNRRDIPIQGGRYNTALQAASYEGQDSIVQMLLDNNADVNSQGGKYNTALQAASYRGHARIVQMLLDNNADVNIHGGVYGSPLQAAAANGSVDVSRRDNRESAPPPHTGLLRDETLVLRQLLGYSDAESAPGFRPKSLGNRLQQSPMRDVLFVGLDIDTYQGYEQLVEDQQLHIGVSILDTRILEDMLSDPTTANYQEAITSYQFTVGESAYCQRASRRFIFGLSQPISITELKPRMDALVSQRDYVLVLHGTHSDLKILRHLEIDLPAQSLYVIDTNKAAQSPLELSYRYSLEKLLEALQIPYANLHAAGNDAHYCLRALLMIAVFDAQRHPSGHCEALLHLFRAVAQAPRPLTRGEIWQMEEPQREARREAKIQSKVRRKARRAARTSRRLLERLDREKRRTQGEETDLTAQPGVLDIGDEPEGPG</sequence>
<feature type="repeat" description="ANK" evidence="2">
    <location>
        <begin position="1525"/>
        <end position="1557"/>
    </location>
</feature>
<feature type="region of interest" description="Disordered" evidence="3">
    <location>
        <begin position="1"/>
        <end position="51"/>
    </location>
</feature>
<evidence type="ECO:0000256" key="1">
    <source>
        <dbReference type="ARBA" id="ARBA00022737"/>
    </source>
</evidence>
<dbReference type="InterPro" id="IPR002110">
    <property type="entry name" value="Ankyrin_rpt"/>
</dbReference>
<evidence type="ECO:0000259" key="4">
    <source>
        <dbReference type="Pfam" id="PF21762"/>
    </source>
</evidence>
<name>A0A4V6DFZ5_9PEZI</name>
<feature type="compositionally biased region" description="Polar residues" evidence="3">
    <location>
        <begin position="21"/>
        <end position="30"/>
    </location>
</feature>
<dbReference type="SUPFAM" id="SSF53098">
    <property type="entry name" value="Ribonuclease H-like"/>
    <property type="match status" value="1"/>
</dbReference>
<dbReference type="InterPro" id="IPR036770">
    <property type="entry name" value="Ankyrin_rpt-contain_sf"/>
</dbReference>
<dbReference type="Pfam" id="PF21762">
    <property type="entry name" value="DEDDh_C"/>
    <property type="match status" value="1"/>
</dbReference>
<feature type="repeat" description="ANK" evidence="2">
    <location>
        <begin position="1492"/>
        <end position="1524"/>
    </location>
</feature>
<feature type="compositionally biased region" description="Basic and acidic residues" evidence="3">
    <location>
        <begin position="1872"/>
        <end position="1886"/>
    </location>
</feature>
<evidence type="ECO:0000313" key="6">
    <source>
        <dbReference type="EMBL" id="TKW50916.1"/>
    </source>
</evidence>
<dbReference type="EMBL" id="PJEX01000350">
    <property type="protein sequence ID" value="TKW50916.1"/>
    <property type="molecule type" value="Genomic_DNA"/>
</dbReference>
<dbReference type="Gene3D" id="1.25.40.20">
    <property type="entry name" value="Ankyrin repeat-containing domain"/>
    <property type="match status" value="1"/>
</dbReference>
<evidence type="ECO:0000313" key="7">
    <source>
        <dbReference type="Proteomes" id="UP000310108"/>
    </source>
</evidence>
<dbReference type="Pfam" id="PF24883">
    <property type="entry name" value="NPHP3_N"/>
    <property type="match status" value="1"/>
</dbReference>
<dbReference type="Pfam" id="PF23397">
    <property type="entry name" value="DUF7104"/>
    <property type="match status" value="12"/>
</dbReference>
<feature type="domain" description="Nephrocystin 3-like N-terminal" evidence="5">
    <location>
        <begin position="440"/>
        <end position="610"/>
    </location>
</feature>
<dbReference type="InterPro" id="IPR027417">
    <property type="entry name" value="P-loop_NTPase"/>
</dbReference>
<dbReference type="SUPFAM" id="SSF48403">
    <property type="entry name" value="Ankyrin repeat"/>
    <property type="match status" value="1"/>
</dbReference>
<dbReference type="STRING" id="1306861.A0A4V6DFZ5"/>
<dbReference type="PROSITE" id="PS50297">
    <property type="entry name" value="ANK_REP_REGION"/>
    <property type="match status" value="2"/>
</dbReference>
<dbReference type="GO" id="GO:0003676">
    <property type="term" value="F:nucleic acid binding"/>
    <property type="evidence" value="ECO:0007669"/>
    <property type="project" value="InterPro"/>
</dbReference>
<dbReference type="PANTHER" id="PTHR46082">
    <property type="entry name" value="ATP/GTP-BINDING PROTEIN-RELATED"/>
    <property type="match status" value="1"/>
</dbReference>
<feature type="compositionally biased region" description="Basic residues" evidence="3">
    <location>
        <begin position="1857"/>
        <end position="1871"/>
    </location>
</feature>
<dbReference type="InterPro" id="IPR048519">
    <property type="entry name" value="Gfd2/YDR514C-like_C"/>
</dbReference>
<dbReference type="Gene3D" id="3.40.50.1580">
    <property type="entry name" value="Nucleoside phosphorylase domain"/>
    <property type="match status" value="1"/>
</dbReference>
<dbReference type="InterPro" id="IPR035994">
    <property type="entry name" value="Nucleoside_phosphorylase_sf"/>
</dbReference>
<evidence type="ECO:0000256" key="3">
    <source>
        <dbReference type="SAM" id="MobiDB-lite"/>
    </source>
</evidence>
<protein>
    <submittedName>
        <fullName evidence="6">Vegetative incompatibility protein HET-E-1</fullName>
    </submittedName>
</protein>
<gene>
    <name evidence="6" type="primary">HET-E1</name>
    <name evidence="6" type="ORF">CTA1_2618</name>
</gene>
<feature type="domain" description="Gfd2/YDR514C-like C-terminal" evidence="4">
    <location>
        <begin position="1632"/>
        <end position="1803"/>
    </location>
</feature>
<dbReference type="SMART" id="SM00248">
    <property type="entry name" value="ANK"/>
    <property type="match status" value="2"/>
</dbReference>
<organism evidence="6 7">
    <name type="scientific">Colletotrichum tanaceti</name>
    <dbReference type="NCBI Taxonomy" id="1306861"/>
    <lineage>
        <taxon>Eukaryota</taxon>
        <taxon>Fungi</taxon>
        <taxon>Dikarya</taxon>
        <taxon>Ascomycota</taxon>
        <taxon>Pezizomycotina</taxon>
        <taxon>Sordariomycetes</taxon>
        <taxon>Hypocreomycetidae</taxon>
        <taxon>Glomerellales</taxon>
        <taxon>Glomerellaceae</taxon>
        <taxon>Colletotrichum</taxon>
        <taxon>Colletotrichum destructivum species complex</taxon>
    </lineage>
</organism>
<dbReference type="OrthoDB" id="20872at2759"/>
<dbReference type="SUPFAM" id="SSF52540">
    <property type="entry name" value="P-loop containing nucleoside triphosphate hydrolases"/>
    <property type="match status" value="1"/>
</dbReference>
<proteinExistence type="predicted"/>
<dbReference type="Gene3D" id="3.40.50.300">
    <property type="entry name" value="P-loop containing nucleotide triphosphate hydrolases"/>
    <property type="match status" value="1"/>
</dbReference>
<dbReference type="InterPro" id="IPR056884">
    <property type="entry name" value="NPHP3-like_N"/>
</dbReference>
<keyword evidence="1" id="KW-0677">Repeat</keyword>
<dbReference type="InterPro" id="IPR012337">
    <property type="entry name" value="RNaseH-like_sf"/>
</dbReference>
<reference evidence="6 7" key="1">
    <citation type="journal article" date="2019" name="PLoS ONE">
        <title>Comparative genome analysis indicates high evolutionary potential of pathogenicity genes in Colletotrichum tanaceti.</title>
        <authorList>
            <person name="Lelwala R.V."/>
            <person name="Korhonen P.K."/>
            <person name="Young N.D."/>
            <person name="Scott J.B."/>
            <person name="Ades P.A."/>
            <person name="Gasser R.B."/>
            <person name="Taylor P.W.J."/>
        </authorList>
    </citation>
    <scope>NUCLEOTIDE SEQUENCE [LARGE SCALE GENOMIC DNA]</scope>
    <source>
        <strain evidence="6">BRIP57314</strain>
    </source>
</reference>
<dbReference type="Pfam" id="PF12796">
    <property type="entry name" value="Ank_2"/>
    <property type="match status" value="1"/>
</dbReference>
<comment type="caution">
    <text evidence="6">The sequence shown here is derived from an EMBL/GenBank/DDBJ whole genome shotgun (WGS) entry which is preliminary data.</text>
</comment>
<keyword evidence="7" id="KW-1185">Reference proteome</keyword>
<dbReference type="Proteomes" id="UP000310108">
    <property type="component" value="Unassembled WGS sequence"/>
</dbReference>
<dbReference type="InterPro" id="IPR053137">
    <property type="entry name" value="NLR-like"/>
</dbReference>
<dbReference type="InterPro" id="IPR036397">
    <property type="entry name" value="RNaseH_sf"/>
</dbReference>
<accession>A0A4V6DFZ5</accession>
<feature type="region of interest" description="Disordered" evidence="3">
    <location>
        <begin position="1850"/>
        <end position="1908"/>
    </location>
</feature>